<feature type="repeat" description="ANK" evidence="3">
    <location>
        <begin position="90"/>
        <end position="122"/>
    </location>
</feature>
<evidence type="ECO:0000256" key="4">
    <source>
        <dbReference type="SAM" id="MobiDB-lite"/>
    </source>
</evidence>
<dbReference type="Proteomes" id="UP001164746">
    <property type="component" value="Chromosome 12"/>
</dbReference>
<name>A0ABY7FJK5_MYAAR</name>
<keyword evidence="6" id="KW-1185">Reference proteome</keyword>
<feature type="compositionally biased region" description="Basic and acidic residues" evidence="4">
    <location>
        <begin position="533"/>
        <end position="548"/>
    </location>
</feature>
<feature type="compositionally biased region" description="Polar residues" evidence="4">
    <location>
        <begin position="348"/>
        <end position="358"/>
    </location>
</feature>
<dbReference type="PANTHER" id="PTHR24198:SF188">
    <property type="entry name" value="ANKYRIN REPEAT DOMAIN 55"/>
    <property type="match status" value="1"/>
</dbReference>
<dbReference type="PROSITE" id="PS50297">
    <property type="entry name" value="ANK_REP_REGION"/>
    <property type="match status" value="3"/>
</dbReference>
<organism evidence="5 6">
    <name type="scientific">Mya arenaria</name>
    <name type="common">Soft-shell clam</name>
    <dbReference type="NCBI Taxonomy" id="6604"/>
    <lineage>
        <taxon>Eukaryota</taxon>
        <taxon>Metazoa</taxon>
        <taxon>Spiralia</taxon>
        <taxon>Lophotrochozoa</taxon>
        <taxon>Mollusca</taxon>
        <taxon>Bivalvia</taxon>
        <taxon>Autobranchia</taxon>
        <taxon>Heteroconchia</taxon>
        <taxon>Euheterodonta</taxon>
        <taxon>Imparidentia</taxon>
        <taxon>Neoheterodontei</taxon>
        <taxon>Myida</taxon>
        <taxon>Myoidea</taxon>
        <taxon>Myidae</taxon>
        <taxon>Mya</taxon>
    </lineage>
</organism>
<evidence type="ECO:0000256" key="1">
    <source>
        <dbReference type="ARBA" id="ARBA00022737"/>
    </source>
</evidence>
<keyword evidence="1" id="KW-0677">Repeat</keyword>
<dbReference type="PANTHER" id="PTHR24198">
    <property type="entry name" value="ANKYRIN REPEAT AND PROTEIN KINASE DOMAIN-CONTAINING PROTEIN"/>
    <property type="match status" value="1"/>
</dbReference>
<dbReference type="Gene3D" id="1.25.40.20">
    <property type="entry name" value="Ankyrin repeat-containing domain"/>
    <property type="match status" value="3"/>
</dbReference>
<dbReference type="SMART" id="SM00248">
    <property type="entry name" value="ANK"/>
    <property type="match status" value="6"/>
</dbReference>
<evidence type="ECO:0000256" key="3">
    <source>
        <dbReference type="PROSITE-ProRule" id="PRU00023"/>
    </source>
</evidence>
<evidence type="ECO:0000313" key="5">
    <source>
        <dbReference type="EMBL" id="WAR22375.1"/>
    </source>
</evidence>
<evidence type="ECO:0000313" key="6">
    <source>
        <dbReference type="Proteomes" id="UP001164746"/>
    </source>
</evidence>
<feature type="compositionally biased region" description="Basic residues" evidence="4">
    <location>
        <begin position="491"/>
        <end position="501"/>
    </location>
</feature>
<feature type="repeat" description="ANK" evidence="3">
    <location>
        <begin position="57"/>
        <end position="89"/>
    </location>
</feature>
<accession>A0ABY7FJK5</accession>
<proteinExistence type="predicted"/>
<evidence type="ECO:0000256" key="2">
    <source>
        <dbReference type="ARBA" id="ARBA00023043"/>
    </source>
</evidence>
<feature type="repeat" description="ANK" evidence="3">
    <location>
        <begin position="158"/>
        <end position="190"/>
    </location>
</feature>
<dbReference type="PROSITE" id="PS50088">
    <property type="entry name" value="ANK_REPEAT"/>
    <property type="match status" value="4"/>
</dbReference>
<dbReference type="InterPro" id="IPR036770">
    <property type="entry name" value="Ankyrin_rpt-contain_sf"/>
</dbReference>
<feature type="region of interest" description="Disordered" evidence="4">
    <location>
        <begin position="529"/>
        <end position="548"/>
    </location>
</feature>
<keyword evidence="2 3" id="KW-0040">ANK repeat</keyword>
<dbReference type="SUPFAM" id="SSF48403">
    <property type="entry name" value="Ankyrin repeat"/>
    <property type="match status" value="1"/>
</dbReference>
<gene>
    <name evidence="5" type="ORF">MAR_016349</name>
</gene>
<dbReference type="Pfam" id="PF12796">
    <property type="entry name" value="Ank_2"/>
    <property type="match status" value="3"/>
</dbReference>
<feature type="repeat" description="ANK" evidence="3">
    <location>
        <begin position="224"/>
        <end position="256"/>
    </location>
</feature>
<protein>
    <submittedName>
        <fullName evidence="5">ANR55-like protein</fullName>
    </submittedName>
</protein>
<dbReference type="InterPro" id="IPR002110">
    <property type="entry name" value="Ankyrin_rpt"/>
</dbReference>
<reference evidence="5" key="1">
    <citation type="submission" date="2022-11" db="EMBL/GenBank/DDBJ databases">
        <title>Centuries of genome instability and evolution in soft-shell clam transmissible cancer (bioRxiv).</title>
        <authorList>
            <person name="Hart S.F.M."/>
            <person name="Yonemitsu M.A."/>
            <person name="Giersch R.M."/>
            <person name="Beal B.F."/>
            <person name="Arriagada G."/>
            <person name="Davis B.W."/>
            <person name="Ostrander E.A."/>
            <person name="Goff S.P."/>
            <person name="Metzger M.J."/>
        </authorList>
    </citation>
    <scope>NUCLEOTIDE SEQUENCE</scope>
    <source>
        <strain evidence="5">MELC-2E11</strain>
        <tissue evidence="5">Siphon/mantle</tissue>
    </source>
</reference>
<sequence>MEKLITGIDLDESALGHEVFEGELATSTHRAAADGDTQLLVAAVKLDPESLQQKDNDGYTPLAHAVLGKHLSAVKRLVKMGADVNVQDARGRTCLSVAAYQGWTEGLIYLLRKGARQDIVDKAGRTPLHAATYDTEVKPLVTLMKRLTPEEVNVSDNEGMAALHWAAFHDRPDHVRQLLHYGATISRGDIDGKTALHWAAQSRMLPASSSRARGRLRPDVTGRRPGTPLHWAAATGHASCVKVLLGIGVSPEPQDMDGVTPLEYASNAGHTECKTLIINRLRLDVPPTSDKASYSGDGGGGFFRGLFSKKKQVKDAKKVPSITVLPDAVTTSRPTEHGGKRQKPNAALGQSKTVSISVGESGMRKSVAGGPVEDVERLEGPSRTKKKQGRHKNSDVESSTSLHSHGTDKLMKDNGSISTTSRGIHLSPLGDRMDIPLLPPNDARTRLDPEDISPTPGLNTSSPPKKTGRAILPEIGGTSLPEDTNETSDNKKKKKKKHRKEKVTPVPIEDRFFSKFAQNSSALKPEVSVNEYEIERERKPSDKEGIQNREVEEFIDKLDLSDL</sequence>
<feature type="region of interest" description="Disordered" evidence="4">
    <location>
        <begin position="325"/>
        <end position="506"/>
    </location>
</feature>
<dbReference type="EMBL" id="CP111023">
    <property type="protein sequence ID" value="WAR22375.1"/>
    <property type="molecule type" value="Genomic_DNA"/>
</dbReference>